<sequence>MIQAFYENELLQFSDNHRSLQCNNTTLQSQGDPHNAVNDIQFARSWSSTKHKARRRNFSKNSAKRRWRMLFKDNEVVLGEEECHQEKPFEEINELSIAPSRAINPSICAIEVGIAPMIIWNHSQPTQRSLSMTFSWLARCQVAKTKLETVLIKKREGSEKMEGFIQQNEMVLVKRNVAEKPVLEKFQKL</sequence>
<organism evidence="1 2">
    <name type="scientific">Camellia lanceoleosa</name>
    <dbReference type="NCBI Taxonomy" id="1840588"/>
    <lineage>
        <taxon>Eukaryota</taxon>
        <taxon>Viridiplantae</taxon>
        <taxon>Streptophyta</taxon>
        <taxon>Embryophyta</taxon>
        <taxon>Tracheophyta</taxon>
        <taxon>Spermatophyta</taxon>
        <taxon>Magnoliopsida</taxon>
        <taxon>eudicotyledons</taxon>
        <taxon>Gunneridae</taxon>
        <taxon>Pentapetalae</taxon>
        <taxon>asterids</taxon>
        <taxon>Ericales</taxon>
        <taxon>Theaceae</taxon>
        <taxon>Camellia</taxon>
    </lineage>
</organism>
<proteinExistence type="predicted"/>
<reference evidence="1 2" key="1">
    <citation type="journal article" date="2022" name="Plant J.">
        <title>Chromosome-level genome of Camellia lanceoleosa provides a valuable resource for understanding genome evolution and self-incompatibility.</title>
        <authorList>
            <person name="Gong W."/>
            <person name="Xiao S."/>
            <person name="Wang L."/>
            <person name="Liao Z."/>
            <person name="Chang Y."/>
            <person name="Mo W."/>
            <person name="Hu G."/>
            <person name="Li W."/>
            <person name="Zhao G."/>
            <person name="Zhu H."/>
            <person name="Hu X."/>
            <person name="Ji K."/>
            <person name="Xiang X."/>
            <person name="Song Q."/>
            <person name="Yuan D."/>
            <person name="Jin S."/>
            <person name="Zhang L."/>
        </authorList>
    </citation>
    <scope>NUCLEOTIDE SEQUENCE [LARGE SCALE GENOMIC DNA]</scope>
    <source>
        <strain evidence="1">SQ_2022a</strain>
    </source>
</reference>
<protein>
    <submittedName>
        <fullName evidence="1">Uncharacterized protein</fullName>
    </submittedName>
</protein>
<evidence type="ECO:0000313" key="1">
    <source>
        <dbReference type="EMBL" id="KAI8024128.1"/>
    </source>
</evidence>
<comment type="caution">
    <text evidence="1">The sequence shown here is derived from an EMBL/GenBank/DDBJ whole genome shotgun (WGS) entry which is preliminary data.</text>
</comment>
<dbReference type="EMBL" id="CM045763">
    <property type="protein sequence ID" value="KAI8024128.1"/>
    <property type="molecule type" value="Genomic_DNA"/>
</dbReference>
<gene>
    <name evidence="1" type="ORF">LOK49_LG03G02931</name>
</gene>
<name>A0ACC0IFP7_9ERIC</name>
<accession>A0ACC0IFP7</accession>
<evidence type="ECO:0000313" key="2">
    <source>
        <dbReference type="Proteomes" id="UP001060215"/>
    </source>
</evidence>
<keyword evidence="2" id="KW-1185">Reference proteome</keyword>
<dbReference type="Proteomes" id="UP001060215">
    <property type="component" value="Chromosome 6"/>
</dbReference>